<sequence length="725" mass="81799">HSRLGSQFGRQRCKPGTWSRVQPSVARRIIANRGGAKMPLTGFTSWLLCFTLGLMWTLLTPASCYPQQGLCRLDSGIALCNNCQLSTVPRDLPGNIAELQINNNHIRTLQSRCLSGYPALRILRCASNSLDTIEPETFLSTAHMESLSLADNNLFIGYRQTGWALRSLTRLRNLDLSGNGLTEDMASFLLGNMTSLEYLSLSRNIMLRLDEDIFRDLHQLRELNVERNVLFEIDGAFDNLHKLQRLNVAFNSLPCLVDFQLTQLVELNASHNALEWFISRPDMEETFHLETLDLSDNSLLFFPFLPTHSRIQNLLLSNNRVRFYEDLAEHASPNWTTTVQFFNLKGNVSNVTAKLWDESLHGGISTLVVVDLTGNQVNYLPQNFLRKMPSLSRLKLGTNCLESLNISSEEFPATLYELDVSNNRLTSLQGNQSSFRELSRLTHLNLSSNSLQLLPPRMFSALPRLSTVDLSYNRVRICPSEEGGDTVSEYSDCAAWRNIISLRQLYLAGCSLRHLPPAAFARTPITHLDLSNNPEILIKQEALTGLGRTLQHLGLANTGLKNFDFSPFQQLKSLNISSNDIHQLPGSLLSLRLKLLDLRDNRLTTIPPQQANVLAQSVKTLFLGGNPFNCCQLDWYRTFKETKVVNIEDWTELSCQFLSHRAYRAEFFRGQICGGGAGEPSWWHVALLLFAAFSVVGIAIIFMITFCPKQLPKAIKKKCRRPTSY</sequence>
<dbReference type="InterPro" id="IPR001611">
    <property type="entry name" value="Leu-rich_rpt"/>
</dbReference>
<evidence type="ECO:0008006" key="6">
    <source>
        <dbReference type="Google" id="ProtNLM"/>
    </source>
</evidence>
<gene>
    <name evidence="4" type="ORF">JZ751_024963</name>
</gene>
<keyword evidence="3" id="KW-0812">Transmembrane</keyword>
<protein>
    <recommendedName>
        <fullName evidence="6">Negative regulator of reactive oxygen species</fullName>
    </recommendedName>
</protein>
<dbReference type="Proteomes" id="UP000824540">
    <property type="component" value="Unassembled WGS sequence"/>
</dbReference>
<dbReference type="EMBL" id="JAFBMS010000007">
    <property type="protein sequence ID" value="KAG9351073.1"/>
    <property type="molecule type" value="Genomic_DNA"/>
</dbReference>
<dbReference type="PRINTS" id="PR00019">
    <property type="entry name" value="LEURICHRPT"/>
</dbReference>
<reference evidence="4" key="1">
    <citation type="thesis" date="2021" institute="BYU ScholarsArchive" country="Provo, UT, USA">
        <title>Applications of and Algorithms for Genome Assembly and Genomic Analyses with an Emphasis on Marine Teleosts.</title>
        <authorList>
            <person name="Pickett B.D."/>
        </authorList>
    </citation>
    <scope>NUCLEOTIDE SEQUENCE</scope>
    <source>
        <strain evidence="4">HI-2016</strain>
    </source>
</reference>
<dbReference type="SUPFAM" id="SSF52058">
    <property type="entry name" value="L domain-like"/>
    <property type="match status" value="2"/>
</dbReference>
<organism evidence="4 5">
    <name type="scientific">Albula glossodonta</name>
    <name type="common">roundjaw bonefish</name>
    <dbReference type="NCBI Taxonomy" id="121402"/>
    <lineage>
        <taxon>Eukaryota</taxon>
        <taxon>Metazoa</taxon>
        <taxon>Chordata</taxon>
        <taxon>Craniata</taxon>
        <taxon>Vertebrata</taxon>
        <taxon>Euteleostomi</taxon>
        <taxon>Actinopterygii</taxon>
        <taxon>Neopterygii</taxon>
        <taxon>Teleostei</taxon>
        <taxon>Albuliformes</taxon>
        <taxon>Albulidae</taxon>
        <taxon>Albula</taxon>
    </lineage>
</organism>
<dbReference type="InterPro" id="IPR032675">
    <property type="entry name" value="LRR_dom_sf"/>
</dbReference>
<feature type="transmembrane region" description="Helical" evidence="3">
    <location>
        <begin position="682"/>
        <end position="707"/>
    </location>
</feature>
<keyword evidence="3" id="KW-1133">Transmembrane helix</keyword>
<keyword evidence="2" id="KW-0677">Repeat</keyword>
<evidence type="ECO:0000313" key="4">
    <source>
        <dbReference type="EMBL" id="KAG9351073.1"/>
    </source>
</evidence>
<comment type="caution">
    <text evidence="4">The sequence shown here is derived from an EMBL/GenBank/DDBJ whole genome shotgun (WGS) entry which is preliminary data.</text>
</comment>
<dbReference type="PANTHER" id="PTHR24366">
    <property type="entry name" value="IG(IMMUNOGLOBULIN) AND LRR(LEUCINE RICH REPEAT) DOMAINS"/>
    <property type="match status" value="1"/>
</dbReference>
<dbReference type="AlphaFoldDB" id="A0A8T2PCH1"/>
<keyword evidence="3" id="KW-0472">Membrane</keyword>
<keyword evidence="1" id="KW-0433">Leucine-rich repeat</keyword>
<dbReference type="SMART" id="SM00369">
    <property type="entry name" value="LRR_TYP"/>
    <property type="match status" value="13"/>
</dbReference>
<keyword evidence="5" id="KW-1185">Reference proteome</keyword>
<dbReference type="InterPro" id="IPR003591">
    <property type="entry name" value="Leu-rich_rpt_typical-subtyp"/>
</dbReference>
<evidence type="ECO:0000256" key="1">
    <source>
        <dbReference type="ARBA" id="ARBA00022614"/>
    </source>
</evidence>
<evidence type="ECO:0000313" key="5">
    <source>
        <dbReference type="Proteomes" id="UP000824540"/>
    </source>
</evidence>
<evidence type="ECO:0000256" key="3">
    <source>
        <dbReference type="SAM" id="Phobius"/>
    </source>
</evidence>
<dbReference type="PANTHER" id="PTHR24366:SF96">
    <property type="entry name" value="LEUCINE RICH REPEAT CONTAINING 53"/>
    <property type="match status" value="1"/>
</dbReference>
<dbReference type="Gene3D" id="3.80.10.10">
    <property type="entry name" value="Ribonuclease Inhibitor"/>
    <property type="match status" value="5"/>
</dbReference>
<dbReference type="Pfam" id="PF13855">
    <property type="entry name" value="LRR_8"/>
    <property type="match status" value="3"/>
</dbReference>
<dbReference type="SMART" id="SM00364">
    <property type="entry name" value="LRR_BAC"/>
    <property type="match status" value="5"/>
</dbReference>
<dbReference type="PROSITE" id="PS51450">
    <property type="entry name" value="LRR"/>
    <property type="match status" value="3"/>
</dbReference>
<evidence type="ECO:0000256" key="2">
    <source>
        <dbReference type="ARBA" id="ARBA00022737"/>
    </source>
</evidence>
<proteinExistence type="predicted"/>
<dbReference type="OrthoDB" id="676979at2759"/>
<feature type="non-terminal residue" evidence="4">
    <location>
        <position position="1"/>
    </location>
</feature>
<name>A0A8T2PCH1_9TELE</name>
<accession>A0A8T2PCH1</accession>